<feature type="compositionally biased region" description="Polar residues" evidence="1">
    <location>
        <begin position="57"/>
        <end position="69"/>
    </location>
</feature>
<sequence length="69" mass="7637">MTKLVQNRSLVGLATRSISLDSRFVQFRSVAILVRLAIRPPNQDDNNGFIPSGRDPNGNNQRLTAASDR</sequence>
<evidence type="ECO:0000313" key="2">
    <source>
        <dbReference type="EMBL" id="AUW46682.1"/>
    </source>
</evidence>
<protein>
    <submittedName>
        <fullName evidence="2">Uncharacterized protein</fullName>
    </submittedName>
</protein>
<dbReference type="EMBL" id="CP025014">
    <property type="protein sequence ID" value="AUW46682.1"/>
    <property type="molecule type" value="Genomic_DNA"/>
</dbReference>
<proteinExistence type="predicted"/>
<evidence type="ECO:0000256" key="1">
    <source>
        <dbReference type="SAM" id="MobiDB-lite"/>
    </source>
</evidence>
<dbReference type="Proteomes" id="UP000238523">
    <property type="component" value="Plasmid pRLN2"/>
</dbReference>
<evidence type="ECO:0000313" key="3">
    <source>
        <dbReference type="Proteomes" id="UP000238523"/>
    </source>
</evidence>
<gene>
    <name evidence="2" type="ORF">CUJ84_pRLN2000137</name>
</gene>
<name>A0A2K9ZEL0_RHILE</name>
<geneLocation type="plasmid" evidence="3">
    <name>prln2</name>
</geneLocation>
<keyword evidence="2" id="KW-0614">Plasmid</keyword>
<accession>A0A2K9ZEL0</accession>
<reference evidence="2 3" key="1">
    <citation type="submission" date="2017-11" db="EMBL/GenBank/DDBJ databases">
        <title>Complete genome of Rhizobium leguminosarum Norway, an ineffective micro-symbiont.</title>
        <authorList>
            <person name="Hoffrichter A."/>
            <person name="Liang J."/>
            <person name="Brachmann A."/>
            <person name="Marin M."/>
        </authorList>
    </citation>
    <scope>NUCLEOTIDE SEQUENCE [LARGE SCALE GENOMIC DNA]</scope>
    <source>
        <strain evidence="2 3">Norway</strain>
        <plasmid evidence="3">Plasmid prln2</plasmid>
    </source>
</reference>
<feature type="region of interest" description="Disordered" evidence="1">
    <location>
        <begin position="40"/>
        <end position="69"/>
    </location>
</feature>
<dbReference type="AlphaFoldDB" id="A0A2K9ZEL0"/>
<organism evidence="2 3">
    <name type="scientific">Rhizobium leguminosarum</name>
    <dbReference type="NCBI Taxonomy" id="384"/>
    <lineage>
        <taxon>Bacteria</taxon>
        <taxon>Pseudomonadati</taxon>
        <taxon>Pseudomonadota</taxon>
        <taxon>Alphaproteobacteria</taxon>
        <taxon>Hyphomicrobiales</taxon>
        <taxon>Rhizobiaceae</taxon>
        <taxon>Rhizobium/Agrobacterium group</taxon>
        <taxon>Rhizobium</taxon>
    </lineage>
</organism>